<proteinExistence type="predicted"/>
<protein>
    <submittedName>
        <fullName evidence="2">Uncharacterized protein</fullName>
    </submittedName>
</protein>
<dbReference type="Proteomes" id="UP000005237">
    <property type="component" value="Unassembled WGS sequence"/>
</dbReference>
<dbReference type="EnsemblMetazoa" id="CJA37645.1">
    <property type="protein sequence ID" value="CJA37645.1"/>
    <property type="gene ID" value="WBGene00213492"/>
</dbReference>
<keyword evidence="3" id="KW-1185">Reference proteome</keyword>
<reference evidence="2" key="2">
    <citation type="submission" date="2022-06" db="UniProtKB">
        <authorList>
            <consortium name="EnsemblMetazoa"/>
        </authorList>
    </citation>
    <scope>IDENTIFICATION</scope>
    <source>
        <strain evidence="2">DF5081</strain>
    </source>
</reference>
<reference evidence="3" key="1">
    <citation type="submission" date="2010-08" db="EMBL/GenBank/DDBJ databases">
        <authorList>
            <consortium name="Caenorhabditis japonica Sequencing Consortium"/>
            <person name="Wilson R.K."/>
        </authorList>
    </citation>
    <scope>NUCLEOTIDE SEQUENCE [LARGE SCALE GENOMIC DNA]</scope>
    <source>
        <strain evidence="3">DF5081</strain>
    </source>
</reference>
<dbReference type="AlphaFoldDB" id="A0A8R1EIH8"/>
<organism evidence="2 3">
    <name type="scientific">Caenorhabditis japonica</name>
    <dbReference type="NCBI Taxonomy" id="281687"/>
    <lineage>
        <taxon>Eukaryota</taxon>
        <taxon>Metazoa</taxon>
        <taxon>Ecdysozoa</taxon>
        <taxon>Nematoda</taxon>
        <taxon>Chromadorea</taxon>
        <taxon>Rhabditida</taxon>
        <taxon>Rhabditina</taxon>
        <taxon>Rhabditomorpha</taxon>
        <taxon>Rhabditoidea</taxon>
        <taxon>Rhabditidae</taxon>
        <taxon>Peloderinae</taxon>
        <taxon>Caenorhabditis</taxon>
    </lineage>
</organism>
<name>A0A8R1EIH8_CAEJA</name>
<evidence type="ECO:0000313" key="3">
    <source>
        <dbReference type="Proteomes" id="UP000005237"/>
    </source>
</evidence>
<sequence>MCRRCTKTAWGIESAPPLSKKAVFASDPSKKARSTPTTEGGESVSDTTKKTRDSHIPLRPDAPCLCQKKNALHPPEWVKGATRPH</sequence>
<accession>A0A8R1EIH8</accession>
<feature type="region of interest" description="Disordered" evidence="1">
    <location>
        <begin position="16"/>
        <end position="67"/>
    </location>
</feature>
<evidence type="ECO:0000256" key="1">
    <source>
        <dbReference type="SAM" id="MobiDB-lite"/>
    </source>
</evidence>
<evidence type="ECO:0000313" key="2">
    <source>
        <dbReference type="EnsemblMetazoa" id="CJA37645.1"/>
    </source>
</evidence>
<feature type="compositionally biased region" description="Polar residues" evidence="1">
    <location>
        <begin position="34"/>
        <end position="46"/>
    </location>
</feature>
<feature type="compositionally biased region" description="Basic and acidic residues" evidence="1">
    <location>
        <begin position="47"/>
        <end position="58"/>
    </location>
</feature>